<sequence>MSSFPFLSFQILLIHTSTRLSMMRSNDTGASEIVRTLTSEERPTIRATRGWKKGSMRGKGGPQNASCRYRGVRQRTWGKWVAEIREPRKRARLWLGSFSTADEAARAYDEAALKLYGPEAHINLPPPPQPISSSTPSISLSHSAKSLSDNLSVAACCSSGRDNLELSFSSETGWCASRTSKMTSFVDAAADASSGAASSSQMATKESKHFGKGVSHTQIKSVSDSPPMLNSSPAIINDPRVKPDHGAEPSCLKPSTTPADSTTRQCSHYINAASLHRKGPRSRILSHSSYDTKAAENHVEMMQGQVQNFFQHMEGTDQGSPHPSKSVSNEELDRPFASNSSISFSISQDHEAAAACFEDAFFWEGLDMRTDFPLLSEPILSSWEISPDSWTYSGLGLEEQMMMIWDFQDSRLAHTLHSCHLQQQA</sequence>
<reference evidence="2" key="1">
    <citation type="journal article" date="2024" name="Proc. Natl. Acad. Sci. U.S.A.">
        <title>Extraordinary preservation of gene collinearity over three hundred million years revealed in homosporous lycophytes.</title>
        <authorList>
            <person name="Li C."/>
            <person name="Wickell D."/>
            <person name="Kuo L.Y."/>
            <person name="Chen X."/>
            <person name="Nie B."/>
            <person name="Liao X."/>
            <person name="Peng D."/>
            <person name="Ji J."/>
            <person name="Jenkins J."/>
            <person name="Williams M."/>
            <person name="Shu S."/>
            <person name="Plott C."/>
            <person name="Barry K."/>
            <person name="Rajasekar S."/>
            <person name="Grimwood J."/>
            <person name="Han X."/>
            <person name="Sun S."/>
            <person name="Hou Z."/>
            <person name="He W."/>
            <person name="Dai G."/>
            <person name="Sun C."/>
            <person name="Schmutz J."/>
            <person name="Leebens-Mack J.H."/>
            <person name="Li F.W."/>
            <person name="Wang L."/>
        </authorList>
    </citation>
    <scope>NUCLEOTIDE SEQUENCE [LARGE SCALE GENOMIC DNA]</scope>
    <source>
        <strain evidence="2">cv. PW_Plant_1</strain>
    </source>
</reference>
<dbReference type="Proteomes" id="UP001162992">
    <property type="component" value="Chromosome 8"/>
</dbReference>
<name>A0ACC2CWW6_DIPCM</name>
<organism evidence="1 2">
    <name type="scientific">Diphasiastrum complanatum</name>
    <name type="common">Issler's clubmoss</name>
    <name type="synonym">Lycopodium complanatum</name>
    <dbReference type="NCBI Taxonomy" id="34168"/>
    <lineage>
        <taxon>Eukaryota</taxon>
        <taxon>Viridiplantae</taxon>
        <taxon>Streptophyta</taxon>
        <taxon>Embryophyta</taxon>
        <taxon>Tracheophyta</taxon>
        <taxon>Lycopodiopsida</taxon>
        <taxon>Lycopodiales</taxon>
        <taxon>Lycopodiaceae</taxon>
        <taxon>Lycopodioideae</taxon>
        <taxon>Diphasiastrum</taxon>
    </lineage>
</organism>
<comment type="caution">
    <text evidence="1">The sequence shown here is derived from an EMBL/GenBank/DDBJ whole genome shotgun (WGS) entry which is preliminary data.</text>
</comment>
<gene>
    <name evidence="1" type="ORF">O6H91_08G043500</name>
</gene>
<keyword evidence="2" id="KW-1185">Reference proteome</keyword>
<accession>A0ACC2CWW6</accession>
<dbReference type="EMBL" id="CM055099">
    <property type="protein sequence ID" value="KAJ7546539.1"/>
    <property type="molecule type" value="Genomic_DNA"/>
</dbReference>
<evidence type="ECO:0000313" key="1">
    <source>
        <dbReference type="EMBL" id="KAJ7546539.1"/>
    </source>
</evidence>
<protein>
    <submittedName>
        <fullName evidence="1">Uncharacterized protein</fullName>
    </submittedName>
</protein>
<evidence type="ECO:0000313" key="2">
    <source>
        <dbReference type="Proteomes" id="UP001162992"/>
    </source>
</evidence>
<proteinExistence type="predicted"/>